<dbReference type="SUPFAM" id="SSF56059">
    <property type="entry name" value="Glutathione synthetase ATP-binding domain-like"/>
    <property type="match status" value="1"/>
</dbReference>
<comment type="subcellular location">
    <subcellularLocation>
        <location evidence="9">Mitochondrion</location>
    </subcellularLocation>
</comment>
<evidence type="ECO:0000313" key="13">
    <source>
        <dbReference type="Proteomes" id="UP000186922"/>
    </source>
</evidence>
<feature type="binding site" evidence="9">
    <location>
        <position position="148"/>
    </location>
    <ligand>
        <name>GTP</name>
        <dbReference type="ChEBI" id="CHEBI:37565"/>
    </ligand>
</feature>
<feature type="binding site" evidence="9">
    <location>
        <begin position="369"/>
        <end position="371"/>
    </location>
    <ligand>
        <name>substrate</name>
        <note>ligand shared with subunit alpha</note>
    </ligand>
</feature>
<feature type="binding site" evidence="9">
    <location>
        <position position="53"/>
    </location>
    <ligand>
        <name>GTP</name>
        <dbReference type="ChEBI" id="CHEBI:37565"/>
    </ligand>
</feature>
<dbReference type="GO" id="GO:0005525">
    <property type="term" value="F:GTP binding"/>
    <property type="evidence" value="ECO:0007669"/>
    <property type="project" value="UniProtKB-UniRule"/>
</dbReference>
<feature type="domain" description="ATP-citrate synthase/succinyl-CoA ligase C-terminal" evidence="10">
    <location>
        <begin position="310"/>
        <end position="430"/>
    </location>
</feature>
<keyword evidence="4 9" id="KW-0479">Metal-binding</keyword>
<dbReference type="EMBL" id="BDGG01000002">
    <property type="protein sequence ID" value="GAU93645.1"/>
    <property type="molecule type" value="Genomic_DNA"/>
</dbReference>
<dbReference type="InterPro" id="IPR005811">
    <property type="entry name" value="SUCC_ACL_C"/>
</dbReference>
<accession>A0A1D1UZ19</accession>
<keyword evidence="7 9" id="KW-0496">Mitochondrion</keyword>
<evidence type="ECO:0000256" key="5">
    <source>
        <dbReference type="ARBA" id="ARBA00022741"/>
    </source>
</evidence>
<evidence type="ECO:0000256" key="7">
    <source>
        <dbReference type="ARBA" id="ARBA00023128"/>
    </source>
</evidence>
<feature type="binding site" evidence="9">
    <location>
        <begin position="91"/>
        <end position="93"/>
    </location>
    <ligand>
        <name>GTP</name>
        <dbReference type="ChEBI" id="CHEBI:37565"/>
    </ligand>
</feature>
<dbReference type="InterPro" id="IPR017866">
    <property type="entry name" value="Succ-CoA_synthase_bsu_CS"/>
</dbReference>
<evidence type="ECO:0000256" key="3">
    <source>
        <dbReference type="ARBA" id="ARBA00022598"/>
    </source>
</evidence>
<feature type="site" description="Important for substrate specificity" evidence="9">
    <location>
        <position position="149"/>
    </location>
</feature>
<dbReference type="Pfam" id="PF00549">
    <property type="entry name" value="Ligase_CoA"/>
    <property type="match status" value="1"/>
</dbReference>
<dbReference type="FunFam" id="3.30.470.20:FF:000002">
    <property type="entry name" value="Succinate--CoA ligase [ADP-forming] subunit beta"/>
    <property type="match status" value="1"/>
</dbReference>
<comment type="function">
    <text evidence="9">GTP-specific succinyl-CoA synthetase functions in the citric acid cycle (TCA), coupling the hydrolysis of succinyl-CoA to the synthesis of GTP and thus represents the only step of substrate-level phosphorylation in the TCA. The beta subunit provides nucleotide specificity of the enzyme and binds the substrate succinate, while the binding sites for coenzyme A and phosphate are found in the alpha subunit.</text>
</comment>
<dbReference type="AlphaFoldDB" id="A0A1D1UZ19"/>
<dbReference type="Gene3D" id="3.40.50.261">
    <property type="entry name" value="Succinyl-CoA synthetase domains"/>
    <property type="match status" value="1"/>
</dbReference>
<dbReference type="PANTHER" id="PTHR11815:SF10">
    <property type="entry name" value="SUCCINATE--COA LIGASE [GDP-FORMING] SUBUNIT BETA, MITOCHONDRIAL"/>
    <property type="match status" value="1"/>
</dbReference>
<dbReference type="PROSITE" id="PS01217">
    <property type="entry name" value="SUCCINYL_COA_LIG_3"/>
    <property type="match status" value="1"/>
</dbReference>
<dbReference type="GO" id="GO:0005524">
    <property type="term" value="F:ATP binding"/>
    <property type="evidence" value="ECO:0007669"/>
    <property type="project" value="InterPro"/>
</dbReference>
<dbReference type="HAMAP" id="MF_00558">
    <property type="entry name" value="Succ_CoA_beta"/>
    <property type="match status" value="1"/>
</dbReference>
<dbReference type="PIRSF" id="PIRSF001554">
    <property type="entry name" value="SucCS_beta"/>
    <property type="match status" value="1"/>
</dbReference>
<dbReference type="InterPro" id="IPR016102">
    <property type="entry name" value="Succinyl-CoA_synth-like"/>
</dbReference>
<comment type="catalytic activity">
    <reaction evidence="9">
        <text>GTP + succinate + CoA = succinyl-CoA + GDP + phosphate</text>
        <dbReference type="Rhea" id="RHEA:22120"/>
        <dbReference type="ChEBI" id="CHEBI:30031"/>
        <dbReference type="ChEBI" id="CHEBI:37565"/>
        <dbReference type="ChEBI" id="CHEBI:43474"/>
        <dbReference type="ChEBI" id="CHEBI:57287"/>
        <dbReference type="ChEBI" id="CHEBI:57292"/>
        <dbReference type="ChEBI" id="CHEBI:58189"/>
        <dbReference type="EC" id="6.2.1.4"/>
    </reaction>
</comment>
<protein>
    <recommendedName>
        <fullName evidence="9">Succinate--CoA ligase [GDP-forming] subunit beta, mitochondrial</fullName>
        <ecNumber evidence="9">6.2.1.4</ecNumber>
    </recommendedName>
    <alternativeName>
        <fullName evidence="9">GTP-specific succinyl-CoA synthetase subunit beta</fullName>
        <shortName evidence="9">G-SCS</shortName>
        <shortName evidence="9">GTPSCS</shortName>
    </alternativeName>
    <alternativeName>
        <fullName evidence="9">Succinyl-CoA synthetase beta-G chain</fullName>
        <shortName evidence="9">SCS-betaG</shortName>
    </alternativeName>
</protein>
<dbReference type="GO" id="GO:0006099">
    <property type="term" value="P:tricarboxylic acid cycle"/>
    <property type="evidence" value="ECO:0007669"/>
    <property type="project" value="UniProtKB-UniRule"/>
</dbReference>
<evidence type="ECO:0000256" key="2">
    <source>
        <dbReference type="ARBA" id="ARBA00022532"/>
    </source>
</evidence>
<feature type="binding site" evidence="9">
    <location>
        <position position="247"/>
    </location>
    <ligand>
        <name>Mg(2+)</name>
        <dbReference type="ChEBI" id="CHEBI:18420"/>
    </ligand>
</feature>
<feature type="binding site" evidence="9">
    <location>
        <position position="312"/>
    </location>
    <ligand>
        <name>substrate</name>
        <note>ligand shared with subunit alpha</note>
    </ligand>
</feature>
<dbReference type="GO" id="GO:0005739">
    <property type="term" value="C:mitochondrion"/>
    <property type="evidence" value="ECO:0007669"/>
    <property type="project" value="UniProtKB-SubCell"/>
</dbReference>
<keyword evidence="13" id="KW-1185">Reference proteome</keyword>
<dbReference type="InterPro" id="IPR005809">
    <property type="entry name" value="Succ_CoA_ligase-like_bsu"/>
</dbReference>
<evidence type="ECO:0000256" key="8">
    <source>
        <dbReference type="ARBA" id="ARBA00023134"/>
    </source>
</evidence>
<dbReference type="HAMAP" id="MF_03221">
    <property type="entry name" value="Succ_CoA_betaG_euk"/>
    <property type="match status" value="1"/>
</dbReference>
<feature type="binding site" evidence="9">
    <location>
        <position position="261"/>
    </location>
    <ligand>
        <name>Mg(2+)</name>
        <dbReference type="ChEBI" id="CHEBI:18420"/>
    </ligand>
</feature>
<feature type="domain" description="ATP-grasp fold succinyl-CoA synthetase-type" evidence="11">
    <location>
        <begin position="36"/>
        <end position="249"/>
    </location>
</feature>
<dbReference type="Gene3D" id="3.30.470.20">
    <property type="entry name" value="ATP-grasp fold, B domain"/>
    <property type="match status" value="1"/>
</dbReference>
<dbReference type="GO" id="GO:0004775">
    <property type="term" value="F:succinate-CoA ligase (ADP-forming) activity"/>
    <property type="evidence" value="ECO:0007669"/>
    <property type="project" value="UniProtKB-UniRule"/>
</dbReference>
<dbReference type="STRING" id="947166.A0A1D1UZ19"/>
<evidence type="ECO:0000256" key="4">
    <source>
        <dbReference type="ARBA" id="ARBA00022723"/>
    </source>
</evidence>
<dbReference type="GO" id="GO:0000287">
    <property type="term" value="F:magnesium ion binding"/>
    <property type="evidence" value="ECO:0007669"/>
    <property type="project" value="UniProtKB-UniRule"/>
</dbReference>
<keyword evidence="5 9" id="KW-0547">Nucleotide-binding</keyword>
<evidence type="ECO:0000256" key="6">
    <source>
        <dbReference type="ARBA" id="ARBA00022842"/>
    </source>
</evidence>
<evidence type="ECO:0000313" key="12">
    <source>
        <dbReference type="EMBL" id="GAU93645.1"/>
    </source>
</evidence>
<dbReference type="NCBIfam" id="NF001913">
    <property type="entry name" value="PRK00696.1"/>
    <property type="match status" value="1"/>
</dbReference>
<dbReference type="UniPathway" id="UPA00223">
    <property type="reaction ID" value="UER00999"/>
</dbReference>
<keyword evidence="8 9" id="KW-0342">GTP-binding</keyword>
<comment type="subunit">
    <text evidence="9">Heterodimer of an alpha and a beta subunit. The beta subunit determines specificity for GTP.</text>
</comment>
<evidence type="ECO:0000259" key="11">
    <source>
        <dbReference type="Pfam" id="PF08442"/>
    </source>
</evidence>
<dbReference type="InterPro" id="IPR034722">
    <property type="entry name" value="Succ_CoA_betaG_euk"/>
</dbReference>
<comment type="similarity">
    <text evidence="9">Belongs to the succinate/malate CoA ligase beta subunit family. GTP-specific subunit beta subfamily.</text>
</comment>
<dbReference type="GO" id="GO:0006104">
    <property type="term" value="P:succinyl-CoA metabolic process"/>
    <property type="evidence" value="ECO:0007669"/>
    <property type="project" value="InterPro"/>
</dbReference>
<dbReference type="Gene3D" id="3.30.1490.20">
    <property type="entry name" value="ATP-grasp fold, A domain"/>
    <property type="match status" value="1"/>
</dbReference>
<feature type="site" description="Important for substrate specificity" evidence="9">
    <location>
        <position position="80"/>
    </location>
</feature>
<dbReference type="EC" id="6.2.1.4" evidence="9"/>
<dbReference type="Pfam" id="PF08442">
    <property type="entry name" value="ATP-grasp_2"/>
    <property type="match status" value="1"/>
</dbReference>
<comment type="caution">
    <text evidence="12">The sequence shown here is derived from an EMBL/GenBank/DDBJ whole genome shotgun (WGS) entry which is preliminary data.</text>
</comment>
<dbReference type="InterPro" id="IPR013815">
    <property type="entry name" value="ATP_grasp_subdomain_1"/>
</dbReference>
<proteinExistence type="inferred from homology"/>
<reference evidence="12 13" key="1">
    <citation type="journal article" date="2016" name="Nat. Commun.">
        <title>Extremotolerant tardigrade genome and improved radiotolerance of human cultured cells by tardigrade-unique protein.</title>
        <authorList>
            <person name="Hashimoto T."/>
            <person name="Horikawa D.D."/>
            <person name="Saito Y."/>
            <person name="Kuwahara H."/>
            <person name="Kozuka-Hata H."/>
            <person name="Shin-I T."/>
            <person name="Minakuchi Y."/>
            <person name="Ohishi K."/>
            <person name="Motoyama A."/>
            <person name="Aizu T."/>
            <person name="Enomoto A."/>
            <person name="Kondo K."/>
            <person name="Tanaka S."/>
            <person name="Hara Y."/>
            <person name="Koshikawa S."/>
            <person name="Sagara H."/>
            <person name="Miura T."/>
            <person name="Yokobori S."/>
            <person name="Miyagawa K."/>
            <person name="Suzuki Y."/>
            <person name="Kubo T."/>
            <person name="Oyama M."/>
            <person name="Kohara Y."/>
            <person name="Fujiyama A."/>
            <person name="Arakawa K."/>
            <person name="Katayama T."/>
            <person name="Toyoda A."/>
            <person name="Kunieda T."/>
        </authorList>
    </citation>
    <scope>NUCLEOTIDE SEQUENCE [LARGE SCALE GENOMIC DNA]</scope>
    <source>
        <strain evidence="12 13">YOKOZUNA-1</strain>
    </source>
</reference>
<keyword evidence="6 9" id="KW-0460">Magnesium</keyword>
<keyword evidence="2 9" id="KW-0816">Tricarboxylic acid cycle</keyword>
<dbReference type="InterPro" id="IPR013650">
    <property type="entry name" value="ATP-grasp_succ-CoA_synth-type"/>
</dbReference>
<dbReference type="GO" id="GO:0042709">
    <property type="term" value="C:succinate-CoA ligase complex"/>
    <property type="evidence" value="ECO:0007669"/>
    <property type="project" value="TreeGrafter"/>
</dbReference>
<dbReference type="NCBIfam" id="TIGR01016">
    <property type="entry name" value="sucCoAbeta"/>
    <property type="match status" value="1"/>
</dbReference>
<dbReference type="FunFam" id="3.40.50.261:FF:000001">
    <property type="entry name" value="Succinate--CoA ligase [ADP-forming] subunit beta"/>
    <property type="match status" value="1"/>
</dbReference>
<dbReference type="PANTHER" id="PTHR11815">
    <property type="entry name" value="SUCCINYL-COA SYNTHETASE BETA CHAIN"/>
    <property type="match status" value="1"/>
</dbReference>
<sequence length="435" mass="47619">MATSTLRFLQRTSGVVLRSCHPEFTWAACQKRALSLQEYQSKQLMQDYGINIQRFQVVGANEEIGKAVENLNRQCGKVKEYVIKAQILAGGRGKGTFKENGFKGGVKLTTKTDEVAQFVSKMLGCRLVTHQTTEDGVKVQRVMIAEALDIAKETYVAFLMVRQADHEGPACVYSAKGGVDIEQVSEESPEAIHTEYIDIDTGITAEQAMKIAKGLEFEEKYLEEAKNQIMKLYNLFMKVDATQVEINPFGQTPDGRIVCFDAKLSFDDNAEFRQKNVFGMGDTSESDPREVEAQKAQLNYIGLNGNIGCLVNGAGLAMATMDLIKLNGGEPANFLDVGGNVKEEQVQEAFRILSDDKKVKAILVNIFGGIVNCATIANGIINASRNIKLGIPLIVRLEGTNADEARRLLADSKLPITAAASFEEAAQKAVACLKK</sequence>
<dbReference type="Proteomes" id="UP000186922">
    <property type="component" value="Unassembled WGS sequence"/>
</dbReference>
<keyword evidence="3 9" id="KW-0436">Ligase</keyword>
<organism evidence="12 13">
    <name type="scientific">Ramazzottius varieornatus</name>
    <name type="common">Water bear</name>
    <name type="synonym">Tardigrade</name>
    <dbReference type="NCBI Taxonomy" id="947166"/>
    <lineage>
        <taxon>Eukaryota</taxon>
        <taxon>Metazoa</taxon>
        <taxon>Ecdysozoa</taxon>
        <taxon>Tardigrada</taxon>
        <taxon>Eutardigrada</taxon>
        <taxon>Parachela</taxon>
        <taxon>Hypsibioidea</taxon>
        <taxon>Ramazzottiidae</taxon>
        <taxon>Ramazzottius</taxon>
    </lineage>
</organism>
<gene>
    <name evidence="12" type="primary">RvY_05552-1</name>
    <name evidence="12" type="synonym">RvY_05552.1</name>
    <name evidence="12" type="ORF">RvY_05552</name>
</gene>
<comment type="cofactor">
    <cofactor evidence="9">
        <name>Mg(2+)</name>
        <dbReference type="ChEBI" id="CHEBI:18420"/>
    </cofactor>
    <text evidence="9">Binds 1 Mg(2+) ion per subunit.</text>
</comment>
<evidence type="ECO:0000259" key="10">
    <source>
        <dbReference type="Pfam" id="PF00549"/>
    </source>
</evidence>
<evidence type="ECO:0000256" key="1">
    <source>
        <dbReference type="ARBA" id="ARBA00005064"/>
    </source>
</evidence>
<dbReference type="GO" id="GO:0004776">
    <property type="term" value="F:succinate-CoA ligase (GDP-forming) activity"/>
    <property type="evidence" value="ECO:0007669"/>
    <property type="project" value="UniProtKB-EC"/>
</dbReference>
<dbReference type="SUPFAM" id="SSF52210">
    <property type="entry name" value="Succinyl-CoA synthetase domains"/>
    <property type="match status" value="1"/>
</dbReference>
<comment type="pathway">
    <text evidence="1 9">Carbohydrate metabolism; tricarboxylic acid cycle; succinate from succinyl-CoA (ligase route): step 1/1.</text>
</comment>
<name>A0A1D1UZ19_RAMVA</name>
<dbReference type="OrthoDB" id="1552at2759"/>
<evidence type="ECO:0000256" key="9">
    <source>
        <dbReference type="HAMAP-Rule" id="MF_03221"/>
    </source>
</evidence>